<dbReference type="Gene3D" id="3.40.50.980">
    <property type="match status" value="6"/>
</dbReference>
<feature type="domain" description="Carrier" evidence="4">
    <location>
        <begin position="2159"/>
        <end position="2236"/>
    </location>
</feature>
<evidence type="ECO:0000256" key="2">
    <source>
        <dbReference type="ARBA" id="ARBA00022450"/>
    </source>
</evidence>
<dbReference type="CDD" id="cd05930">
    <property type="entry name" value="A_NRPS"/>
    <property type="match status" value="2"/>
</dbReference>
<feature type="domain" description="Carrier" evidence="4">
    <location>
        <begin position="1065"/>
        <end position="1141"/>
    </location>
</feature>
<dbReference type="InterPro" id="IPR009081">
    <property type="entry name" value="PP-bd_ACP"/>
</dbReference>
<dbReference type="Gene3D" id="3.30.300.30">
    <property type="match status" value="3"/>
</dbReference>
<dbReference type="PANTHER" id="PTHR45527">
    <property type="entry name" value="NONRIBOSOMAL PEPTIDE SYNTHETASE"/>
    <property type="match status" value="1"/>
</dbReference>
<sequence length="3346" mass="374644">MNVNQALDLAVSQGVHLYVEEGKLKFKATKGSMPNKLKSVLKENKVELIALLSELQTKSHISKNIIPSGHQIITELSFSQQRLWFLDQLRGPSAEYNIPLALDVHGELSIKTVESVFNDIIERHTILRSFYYESDQGIRQQIRQYTDFKVNIIDLSDCQDKYATAERHIYADANTAFNLTEDLLFRVTYILIEKGDTEKENQGVLLLNMHHITSDGWSMEVLISEFITAYGAQISGRGYQLPELEIQYTDYAHWQRTHLTQQALAKQIQYWQQKLADIPALHGITPDFERPSKKCLQGNIVRTNLPSIVAENLKKLAKNLQLTPFMLIHSALALVLARHSNSNDIVIGTPIANRNLPELEMLIGYFANTLVLCADTKQTDINEYLKHIKVVHQQAQANQDVPFEQLVEKLNIPRSSAHSPIFQVMLTINSDYGIRDNNVELQGLTINQRAASTVAIKYDLEIEVVMSDQGVKIEWNYDCALFKKSRVTVFSEHLESVIQYLAELSPQHLSDSLSSLPILSEQERKQQLDSWNDTKVEYPKELCIHELFEAQAAANPTDTALHFGEQTLSYGELNAKANQLAHYLRDNHHVGPESLVGLCVERSLEMVIGIWGILKAGGAYVPLDPALPSARLQYLVNDANTHVVLSVKAVTEYVELSSATVVLLDQLGSVSEHQFSTYSETNIIPSEIGLNAHNLAYMIYTSGSTGNPKGVLIEHQALHNRIDWMDREYGCDSSDKILQKTPYSFDVSVWEFVWPMLKGAQLVISKPEGHKDPSYLTELIIETGITKLHFVPSMLGVMLEHGDLGRCESIKHVFCSGEALQINHVTQFNACLPKAGLHNLYGPTEAAIDVSYWDCSQAHGSSIPIGKPIQNIQLYILDDEANLLPQGACGELHIGGDGLARGYLNRPALTEERFITNPFYNEGKLGSSARLYKTGDLVRYDSNGNIEYMGRLDHQVKIRGFRIELGEIEYQIAEHEQIDSAQVVAVTDKSGNQRLLAYAKTVVEGTSEVELLASLKQALGSVLPEYMIPSRFILLSQWPQTANGKIDRKALPALDDILGTTVYIAPNGEQEEELVATCAELLNIDIQEISITANFFELGGHSLMIMELVSRLKKRGFITSVQALFEAKVLKNMAESLVRKDNVKDEALLPENLIPYKCQYLTPEMINLASVSQHDLNAISAAVPGGTQNIQDIYPLAPLQESIFLIHCATEGTDPYVTMITLEFATKVAIDKFVARFNKVIKRHDILRTLVSWRGRSEPLQVVLRDVTLTPNWLPFSGQKNIKELLNQYIEQGEHRLDLEQAPLLQLELAYDTQVDKYFAVLKEHHLLLDHISVEMIMHELALEDHEHDQLPTALPYRNFIAQTLLRTEKLDIDTFFTNKLGDINIPCQPFGLSNTTGNGIQSNELDVELSVTQSQQIRALMKQQGSSPAAFFHLAWAMVIAACSQTKDVVFGTVLSGRMSGLQDIERMMGMMINTLPLRINLAEHDASALIQKINLELLELIPFEQVSLTQAQACSGVPGQTPLFSAIFNYRHSKLGKAPSSGETQAIEAIEKTNYPFNLCVDDWGQLFSCNLQIDNEIAIESVAGYVTTAIDRLLNALSNNTGEPVAGLSVLPNQEQQQLLAPTLNDYVKNDKLLCIHELFELQAAKHPDNIAIVFDNKTISYKTLNEQANQLAHHLLENFNIEPDALIGLCVNRSPNMIVGILAILKAGGAYVPLDPNYPQERLNFICEDASLGLVLTEGALSESLVLGVTQTLNLESAKLQAKLATHSIRNLDNKLLALTTSNLAYVIYTSGSTGKPKGVLQTHKNVSRLFDVTQPDFNFTAQDCWCLFHSFAFDFSVWEIWGAFFYGGKLILPTFDEVKDTNLFVSLCRKEGLTVLNQTPSSFKQLTEYLAFNKQSLSALRTIVFGGEGLVDSHLTLWWQNFSDHPAKLINMYGITETTVHVTYKQILQDSDISIGKPLRDQQILLLDGAMNLVPNGCVGEIYVAGAGLARGYLNREILSAEKFIPNPYYSKECAWLGDRLYRTGDLAKYDTMGELHYFGRQDDQVKIRGHRIELGEVENRITQLEQVDSALVLALPDAQGSLQLVAYIKVIPMLIDTDWQTELKLILNKQLLAYMIPKVIVPVVKWPLTNNGKVDKKGLPEIETGLFQADYEAPTTTTELKLTEIWSQLLHVASDKIGIDVNFFELGGHSLLLMKLLAEISEKLNSELTVKDIFSAATVKLQAEKIDIKMGGVTRPAMAPLTHQRGALLTLSYAQQRLWFIDQLNGGSPEYNMPVVFDVVGNLDLDSVEAALNRLIERHEVLRTVYLSQNEGPKQQILDDFNFNLTLHDLSELDENSKQHRLTNILKEDGLLTFKLDSDLMLRACYVLLNYAQDSTEQKGVLMFNVHHIASDGWSIELMSNEFIKLYQSLTMGIVEPLNPLTLQYSDYAAWQRDWLSGELLEEQLDYWRKKLTEVPAVHGLKLDKLRPEEKQFSAEFWRNSLLGEVSVKIRELAESASVTPFMLVHSALAYVLSKHSNSHDIVIGTPVANRSQSEVAPLVGYFANTLVLRVNTEHDGIDDYLEHVKAVHIDAQSNQDVPFEQLVDVLRTSRTTAYSPIFQIMLTINSDFSIANKQQVVTPNLSFTTRLPETTTTKFDLEINIELDDSEFHVNWTYDRELFNQAHIKVIAQHLESVLQYLAELSPQHLSDSLSSLPILSEQERKQQLDSWNDTKVEYPKELCIHELFEAQAAANPTDTALHFGEQTLSYGELNAKANQLAHYLRDNHHVGPESLVGLCVERSLEMVIGIWGILKAGGAYVPLDPALPSARLQYLVNDANTHVVLSVKAVTEYVELSSATVVLLDQLGSVSEHQFSTYSETNIIPSEIGLNAHNLAYMIYTSGSTGNPKGVLIEHQALHNRIDWMDREYGCDSSDKILQKTPYSFDVSVWEFVWPMLKGAQLVISKPEGHKDPSYLTELIIETGITKLHFVPSMLGVMLEHGDLGRCESIKHVFCSGEALQINHVTQFNACLPKAGLHNLYGPTEAAIDVSYWDCSQAHGSSIPIGKPIQNIQLYILDDEANLLPQGACGELHIGGDGLARGYLNRPALTEERFITNPFYNEGKLGSSARLYKTGDLVRYDSNGNIEYMGRLDHQVKIRGFRIELGEIEYQIAEHEQIDSAQVVAVTDKSGNQRLLAYAKTVVEGTSEVELLASLKQALGSVLPEYMIPSRFILLSQWPQTANGKIDRKALPVSEEVDISGEYVAPQGETELILTEVWAHVLKLPSDKISRNANFFELGGHSLLVIKVMKAIELQFVVPINIKHLFKYSSVEELAGQIDLLIAKQDLKIKLEQSDNVERIVF</sequence>
<dbReference type="Proteomes" id="UP000648482">
    <property type="component" value="Unassembled WGS sequence"/>
</dbReference>
<dbReference type="InterPro" id="IPR001242">
    <property type="entry name" value="Condensation_dom"/>
</dbReference>
<dbReference type="Pfam" id="PF00501">
    <property type="entry name" value="AMP-binding"/>
    <property type="match status" value="3"/>
</dbReference>
<dbReference type="EMBL" id="AQGU01000021">
    <property type="protein sequence ID" value="MBE0358140.1"/>
    <property type="molecule type" value="Genomic_DNA"/>
</dbReference>
<feature type="domain" description="Carrier" evidence="4">
    <location>
        <begin position="3249"/>
        <end position="3326"/>
    </location>
</feature>
<dbReference type="InterPro" id="IPR036736">
    <property type="entry name" value="ACP-like_sf"/>
</dbReference>
<dbReference type="SMART" id="SM00823">
    <property type="entry name" value="PKS_PP"/>
    <property type="match status" value="3"/>
</dbReference>
<dbReference type="Gene3D" id="1.10.1200.10">
    <property type="entry name" value="ACP-like"/>
    <property type="match status" value="3"/>
</dbReference>
<dbReference type="InterPro" id="IPR045851">
    <property type="entry name" value="AMP-bd_C_sf"/>
</dbReference>
<proteinExistence type="predicted"/>
<dbReference type="Pfam" id="PF00668">
    <property type="entry name" value="Condensation"/>
    <property type="match status" value="3"/>
</dbReference>
<dbReference type="CDD" id="cd17643">
    <property type="entry name" value="A_NRPS_Cytc1-like"/>
    <property type="match status" value="1"/>
</dbReference>
<dbReference type="Pfam" id="PF13193">
    <property type="entry name" value="AMP-binding_C"/>
    <property type="match status" value="2"/>
</dbReference>
<evidence type="ECO:0000256" key="3">
    <source>
        <dbReference type="ARBA" id="ARBA00022553"/>
    </source>
</evidence>
<accession>A0ABR9DUY0</accession>
<dbReference type="InterPro" id="IPR006162">
    <property type="entry name" value="Ppantetheine_attach_site"/>
</dbReference>
<dbReference type="PROSITE" id="PS00455">
    <property type="entry name" value="AMP_BINDING"/>
    <property type="match status" value="3"/>
</dbReference>
<keyword evidence="3" id="KW-0597">Phosphoprotein</keyword>
<dbReference type="Gene3D" id="3.30.559.10">
    <property type="entry name" value="Chloramphenicol acetyltransferase-like domain"/>
    <property type="match status" value="3"/>
</dbReference>
<keyword evidence="2" id="KW-0596">Phosphopantetheine</keyword>
<dbReference type="RefSeq" id="WP_193154726.1">
    <property type="nucleotide sequence ID" value="NZ_AQGU01000021.1"/>
</dbReference>
<evidence type="ECO:0000259" key="4">
    <source>
        <dbReference type="PROSITE" id="PS50075"/>
    </source>
</evidence>
<dbReference type="InterPro" id="IPR023213">
    <property type="entry name" value="CAT-like_dom_sf"/>
</dbReference>
<dbReference type="PROSITE" id="PS00012">
    <property type="entry name" value="PHOSPHOPANTETHEINE"/>
    <property type="match status" value="2"/>
</dbReference>
<dbReference type="NCBIfam" id="NF003417">
    <property type="entry name" value="PRK04813.1"/>
    <property type="match status" value="3"/>
</dbReference>
<dbReference type="InterPro" id="IPR020845">
    <property type="entry name" value="AMP-binding_CS"/>
</dbReference>
<reference evidence="5 6" key="1">
    <citation type="submission" date="2015-06" db="EMBL/GenBank/DDBJ databases">
        <title>Genome sequence of Pseudoalteromonas aliena.</title>
        <authorList>
            <person name="Xie B.-B."/>
            <person name="Rong J.-C."/>
            <person name="Qin Q.-L."/>
            <person name="Zhang Y.-Z."/>
        </authorList>
    </citation>
    <scope>NUCLEOTIDE SEQUENCE [LARGE SCALE GENOMIC DNA]</scope>
    <source>
        <strain evidence="5 6">SW19</strain>
    </source>
</reference>
<keyword evidence="6" id="KW-1185">Reference proteome</keyword>
<dbReference type="Pfam" id="PF18563">
    <property type="entry name" value="TubC_N"/>
    <property type="match status" value="1"/>
</dbReference>
<dbReference type="Gene3D" id="1.10.10.1830">
    <property type="entry name" value="Non-ribosomal peptide synthase, adenylation domain"/>
    <property type="match status" value="1"/>
</dbReference>
<evidence type="ECO:0000313" key="5">
    <source>
        <dbReference type="EMBL" id="MBE0358140.1"/>
    </source>
</evidence>
<dbReference type="InterPro" id="IPR025110">
    <property type="entry name" value="AMP-bd_C"/>
</dbReference>
<dbReference type="SUPFAM" id="SSF56801">
    <property type="entry name" value="Acetyl-CoA synthetase-like"/>
    <property type="match status" value="3"/>
</dbReference>
<evidence type="ECO:0000256" key="1">
    <source>
        <dbReference type="ARBA" id="ARBA00001957"/>
    </source>
</evidence>
<comment type="cofactor">
    <cofactor evidence="1">
        <name>pantetheine 4'-phosphate</name>
        <dbReference type="ChEBI" id="CHEBI:47942"/>
    </cofactor>
</comment>
<dbReference type="InterPro" id="IPR000873">
    <property type="entry name" value="AMP-dep_synth/lig_dom"/>
</dbReference>
<dbReference type="CDD" id="cd19544">
    <property type="entry name" value="E-C_NRPS"/>
    <property type="match status" value="1"/>
</dbReference>
<organism evidence="5 6">
    <name type="scientific">Pseudoalteromonas aliena SW19</name>
    <dbReference type="NCBI Taxonomy" id="1314866"/>
    <lineage>
        <taxon>Bacteria</taxon>
        <taxon>Pseudomonadati</taxon>
        <taxon>Pseudomonadota</taxon>
        <taxon>Gammaproteobacteria</taxon>
        <taxon>Alteromonadales</taxon>
        <taxon>Pseudoalteromonadaceae</taxon>
        <taxon>Pseudoalteromonas</taxon>
    </lineage>
</organism>
<dbReference type="InterPro" id="IPR010071">
    <property type="entry name" value="AA_adenyl_dom"/>
</dbReference>
<dbReference type="PANTHER" id="PTHR45527:SF1">
    <property type="entry name" value="FATTY ACID SYNTHASE"/>
    <property type="match status" value="1"/>
</dbReference>
<dbReference type="Gene3D" id="2.30.38.10">
    <property type="entry name" value="Luciferase, Domain 3"/>
    <property type="match status" value="3"/>
</dbReference>
<dbReference type="InterPro" id="IPR041464">
    <property type="entry name" value="TubC_N"/>
</dbReference>
<protein>
    <recommendedName>
        <fullName evidence="4">Carrier domain-containing protein</fullName>
    </recommendedName>
</protein>
<dbReference type="InterPro" id="IPR020806">
    <property type="entry name" value="PKS_PP-bd"/>
</dbReference>
<evidence type="ECO:0000313" key="6">
    <source>
        <dbReference type="Proteomes" id="UP000648482"/>
    </source>
</evidence>
<dbReference type="SUPFAM" id="SSF52777">
    <property type="entry name" value="CoA-dependent acyltransferases"/>
    <property type="match status" value="6"/>
</dbReference>
<dbReference type="SUPFAM" id="SSF47336">
    <property type="entry name" value="ACP-like"/>
    <property type="match status" value="3"/>
</dbReference>
<dbReference type="Gene3D" id="3.30.559.30">
    <property type="entry name" value="Nonribosomal peptide synthetase, condensation domain"/>
    <property type="match status" value="3"/>
</dbReference>
<dbReference type="CDD" id="cd19531">
    <property type="entry name" value="LCL_NRPS-like"/>
    <property type="match status" value="2"/>
</dbReference>
<dbReference type="PROSITE" id="PS50075">
    <property type="entry name" value="CARRIER"/>
    <property type="match status" value="3"/>
</dbReference>
<dbReference type="NCBIfam" id="TIGR01733">
    <property type="entry name" value="AA-adenyl-dom"/>
    <property type="match status" value="3"/>
</dbReference>
<dbReference type="Pfam" id="PF00550">
    <property type="entry name" value="PP-binding"/>
    <property type="match status" value="3"/>
</dbReference>
<comment type="caution">
    <text evidence="5">The sequence shown here is derived from an EMBL/GenBank/DDBJ whole genome shotgun (WGS) entry which is preliminary data.</text>
</comment>
<gene>
    <name evidence="5" type="ORF">PALI_a3895</name>
</gene>
<name>A0ABR9DUY0_9GAMM</name>
<dbReference type="InterPro" id="IPR044894">
    <property type="entry name" value="TubC_N_sf"/>
</dbReference>